<proteinExistence type="predicted"/>
<comment type="caution">
    <text evidence="1">The sequence shown here is derived from an EMBL/GenBank/DDBJ whole genome shotgun (WGS) entry which is preliminary data.</text>
</comment>
<accession>A0A7X2MWX0</accession>
<sequence>MIKSRFSISEIITIVMSFVENIEKTEIYGIEDEQIDLPIAIENRINNMNNKLYKDFVDKISYIAEEVYKLKTGELNQLNMIHGEIKLLALEYLKDYLIE</sequence>
<dbReference type="EMBL" id="VULX01000003">
    <property type="protein sequence ID" value="MSR90576.1"/>
    <property type="molecule type" value="Genomic_DNA"/>
</dbReference>
<keyword evidence="2" id="KW-1185">Reference proteome</keyword>
<dbReference type="AlphaFoldDB" id="A0A7X2MWX0"/>
<dbReference type="Proteomes" id="UP000460287">
    <property type="component" value="Unassembled WGS sequence"/>
</dbReference>
<name>A0A7X2MWX0_9CLOT</name>
<dbReference type="RefSeq" id="WP_154530461.1">
    <property type="nucleotide sequence ID" value="NZ_VULX01000003.1"/>
</dbReference>
<organism evidence="1 2">
    <name type="scientific">Inconstantimicrobium porci</name>
    <dbReference type="NCBI Taxonomy" id="2652291"/>
    <lineage>
        <taxon>Bacteria</taxon>
        <taxon>Bacillati</taxon>
        <taxon>Bacillota</taxon>
        <taxon>Clostridia</taxon>
        <taxon>Eubacteriales</taxon>
        <taxon>Clostridiaceae</taxon>
        <taxon>Inconstantimicrobium</taxon>
    </lineage>
</organism>
<evidence type="ECO:0000313" key="2">
    <source>
        <dbReference type="Proteomes" id="UP000460287"/>
    </source>
</evidence>
<evidence type="ECO:0000313" key="1">
    <source>
        <dbReference type="EMBL" id="MSR90576.1"/>
    </source>
</evidence>
<gene>
    <name evidence="1" type="ORF">FYJ33_03895</name>
</gene>
<protein>
    <submittedName>
        <fullName evidence="1">Uncharacterized protein</fullName>
    </submittedName>
</protein>
<reference evidence="1 2" key="1">
    <citation type="submission" date="2019-08" db="EMBL/GenBank/DDBJ databases">
        <title>In-depth cultivation of the pig gut microbiome towards novel bacterial diversity and tailored functional studies.</title>
        <authorList>
            <person name="Wylensek D."/>
            <person name="Hitch T.C.A."/>
            <person name="Clavel T."/>
        </authorList>
    </citation>
    <scope>NUCLEOTIDE SEQUENCE [LARGE SCALE GENOMIC DNA]</scope>
    <source>
        <strain evidence="1 2">WCA-383-APC-5B</strain>
    </source>
</reference>